<feature type="signal peptide" evidence="4">
    <location>
        <begin position="1"/>
        <end position="20"/>
    </location>
</feature>
<sequence>MGRHLSTILSVLLLVVLANAHPHRHRYDGLDPQCPVSITTNRQSCAAMRLVDIQRARYWYQLTDGNTKTPSQTSFLFKNDIPWLNQSTDAIQYYYAIDPFESRYMMLLATMRNIVTEKIMPPLFQAFKSFPFVTNREYVALHQAWNGALAQLRTQQYFANPTQYPDFTDHSTNKYWETDDAFTQRRLAGICPIFMKKVYCDETEKRGITFERLESVLNMRFFENFKMKINDHVELTIEQALADERLFVQYIDEMDDFMNSIDLTDANRTDSRQLRKVRSPIAVFILKEDGNLAVVAIQEDPNNDSRVLTPSNSQAQEWLLLKAQVEQTAIQYCHGKVHLGSVHFVTTIYCLSFRRHLSTRHPLYNFFKYHCEGTVPHITLTFNSVTEKGESIDQIFAVGANGPRILAKKAIDERNYETFTFDGFIKGQGMDDRRIKYYPFRDDAAVLLAEYGRFAKEWVESIYDHHNCIKDDHELQGWVAELSDSSKGKMVGFPTTFYKKKQLETFLQRFLWYNVIHTAVNYATPEFRPVSPIKLYEDKSGIPLTLLQSLPSAF</sequence>
<feature type="domain" description="Lipoxygenase" evidence="5">
    <location>
        <begin position="176"/>
        <end position="554"/>
    </location>
</feature>
<keyword evidence="7" id="KW-1185">Reference proteome</keyword>
<feature type="chain" id="PRO_5029511783" description="Lipoxygenase domain-containing protein" evidence="4">
    <location>
        <begin position="21"/>
        <end position="554"/>
    </location>
</feature>
<dbReference type="SUPFAM" id="SSF48484">
    <property type="entry name" value="Lipoxigenase"/>
    <property type="match status" value="1"/>
</dbReference>
<evidence type="ECO:0000256" key="2">
    <source>
        <dbReference type="ARBA" id="ARBA00022964"/>
    </source>
</evidence>
<organism evidence="6 7">
    <name type="scientific">Clytia hemisphaerica</name>
    <dbReference type="NCBI Taxonomy" id="252671"/>
    <lineage>
        <taxon>Eukaryota</taxon>
        <taxon>Metazoa</taxon>
        <taxon>Cnidaria</taxon>
        <taxon>Hydrozoa</taxon>
        <taxon>Hydroidolina</taxon>
        <taxon>Leptothecata</taxon>
        <taxon>Obeliida</taxon>
        <taxon>Clytiidae</taxon>
        <taxon>Clytia</taxon>
    </lineage>
</organism>
<dbReference type="GO" id="GO:0034440">
    <property type="term" value="P:lipid oxidation"/>
    <property type="evidence" value="ECO:0007669"/>
    <property type="project" value="InterPro"/>
</dbReference>
<keyword evidence="4" id="KW-0732">Signal</keyword>
<evidence type="ECO:0000313" key="6">
    <source>
        <dbReference type="EnsemblMetazoa" id="CLYHEMP003201.1"/>
    </source>
</evidence>
<keyword evidence="3" id="KW-0560">Oxidoreductase</keyword>
<keyword evidence="2" id="KW-0223">Dioxygenase</keyword>
<dbReference type="Gene3D" id="1.20.245.10">
    <property type="entry name" value="Lipoxygenase-1, Domain 5"/>
    <property type="match status" value="1"/>
</dbReference>
<dbReference type="InterPro" id="IPR036226">
    <property type="entry name" value="LipOase_C_sf"/>
</dbReference>
<dbReference type="Proteomes" id="UP000594262">
    <property type="component" value="Unplaced"/>
</dbReference>
<dbReference type="GO" id="GO:0046872">
    <property type="term" value="F:metal ion binding"/>
    <property type="evidence" value="ECO:0007669"/>
    <property type="project" value="UniProtKB-KW"/>
</dbReference>
<keyword evidence="1" id="KW-0479">Metal-binding</keyword>
<name>A0A7M5UNF4_9CNID</name>
<evidence type="ECO:0000256" key="4">
    <source>
        <dbReference type="SAM" id="SignalP"/>
    </source>
</evidence>
<evidence type="ECO:0000256" key="1">
    <source>
        <dbReference type="ARBA" id="ARBA00022723"/>
    </source>
</evidence>
<protein>
    <recommendedName>
        <fullName evidence="5">Lipoxygenase domain-containing protein</fullName>
    </recommendedName>
</protein>
<dbReference type="GO" id="GO:0016702">
    <property type="term" value="F:oxidoreductase activity, acting on single donors with incorporation of molecular oxygen, incorporation of two atoms of oxygen"/>
    <property type="evidence" value="ECO:0007669"/>
    <property type="project" value="InterPro"/>
</dbReference>
<evidence type="ECO:0000259" key="5">
    <source>
        <dbReference type="PROSITE" id="PS51393"/>
    </source>
</evidence>
<dbReference type="OrthoDB" id="407298at2759"/>
<dbReference type="PROSITE" id="PS51393">
    <property type="entry name" value="LIPOXYGENASE_3"/>
    <property type="match status" value="1"/>
</dbReference>
<dbReference type="Gene3D" id="3.10.450.60">
    <property type="match status" value="1"/>
</dbReference>
<evidence type="ECO:0000256" key="3">
    <source>
        <dbReference type="ARBA" id="ARBA00023002"/>
    </source>
</evidence>
<dbReference type="EnsemblMetazoa" id="CLYHEMT003201.1">
    <property type="protein sequence ID" value="CLYHEMP003201.1"/>
    <property type="gene ID" value="CLYHEMG003201"/>
</dbReference>
<dbReference type="InterPro" id="IPR013819">
    <property type="entry name" value="LipOase_C"/>
</dbReference>
<evidence type="ECO:0000313" key="7">
    <source>
        <dbReference type="Proteomes" id="UP000594262"/>
    </source>
</evidence>
<accession>A0A7M5UNF4</accession>
<dbReference type="PANTHER" id="PTHR11771">
    <property type="entry name" value="LIPOXYGENASE"/>
    <property type="match status" value="1"/>
</dbReference>
<dbReference type="Pfam" id="PF00305">
    <property type="entry name" value="Lipoxygenase"/>
    <property type="match status" value="1"/>
</dbReference>
<dbReference type="InterPro" id="IPR000907">
    <property type="entry name" value="LipOase"/>
</dbReference>
<dbReference type="AlphaFoldDB" id="A0A7M5UNF4"/>
<reference evidence="6" key="1">
    <citation type="submission" date="2021-01" db="UniProtKB">
        <authorList>
            <consortium name="EnsemblMetazoa"/>
        </authorList>
    </citation>
    <scope>IDENTIFICATION</scope>
</reference>
<proteinExistence type="predicted"/>